<dbReference type="EMBL" id="JALJOU010000030">
    <property type="protein sequence ID" value="KAK9834961.1"/>
    <property type="molecule type" value="Genomic_DNA"/>
</dbReference>
<dbReference type="InterPro" id="IPR040183">
    <property type="entry name" value="THUMPD1-like"/>
</dbReference>
<reference evidence="4 5" key="1">
    <citation type="journal article" date="2024" name="Nat. Commun.">
        <title>Phylogenomics reveals the evolutionary origins of lichenization in chlorophyte algae.</title>
        <authorList>
            <person name="Puginier C."/>
            <person name="Libourel C."/>
            <person name="Otte J."/>
            <person name="Skaloud P."/>
            <person name="Haon M."/>
            <person name="Grisel S."/>
            <person name="Petersen M."/>
            <person name="Berrin J.G."/>
            <person name="Delaux P.M."/>
            <person name="Dal Grande F."/>
            <person name="Keller J."/>
        </authorList>
    </citation>
    <scope>NUCLEOTIDE SEQUENCE [LARGE SCALE GENOMIC DNA]</scope>
    <source>
        <strain evidence="4 5">SAG 245.80</strain>
    </source>
</reference>
<dbReference type="InterPro" id="IPR004114">
    <property type="entry name" value="THUMP_dom"/>
</dbReference>
<dbReference type="CDD" id="cd11717">
    <property type="entry name" value="THUMP_THUMPD1_like"/>
    <property type="match status" value="1"/>
</dbReference>
<protein>
    <recommendedName>
        <fullName evidence="3">THUMP domain-containing protein</fullName>
    </recommendedName>
</protein>
<dbReference type="PROSITE" id="PS51165">
    <property type="entry name" value="THUMP"/>
    <property type="match status" value="1"/>
</dbReference>
<name>A0AAW1RMH4_9CHLO</name>
<dbReference type="SMART" id="SM00981">
    <property type="entry name" value="THUMP"/>
    <property type="match status" value="1"/>
</dbReference>
<feature type="compositionally biased region" description="Basic and acidic residues" evidence="2">
    <location>
        <begin position="261"/>
        <end position="273"/>
    </location>
</feature>
<feature type="compositionally biased region" description="Low complexity" evidence="2">
    <location>
        <begin position="348"/>
        <end position="377"/>
    </location>
</feature>
<comment type="caution">
    <text evidence="4">The sequence shown here is derived from an EMBL/GenBank/DDBJ whole genome shotgun (WGS) entry which is preliminary data.</text>
</comment>
<proteinExistence type="predicted"/>
<accession>A0AAW1RMH4</accession>
<keyword evidence="5" id="KW-1185">Reference proteome</keyword>
<feature type="compositionally biased region" description="Low complexity" evidence="2">
    <location>
        <begin position="322"/>
        <end position="337"/>
    </location>
</feature>
<gene>
    <name evidence="4" type="ORF">WJX81_000034</name>
</gene>
<dbReference type="PANTHER" id="PTHR13452:SF10">
    <property type="entry name" value="THUMP DOMAIN-CONTAINING PROTEIN 1"/>
    <property type="match status" value="1"/>
</dbReference>
<evidence type="ECO:0000313" key="5">
    <source>
        <dbReference type="Proteomes" id="UP001445335"/>
    </source>
</evidence>
<feature type="region of interest" description="Disordered" evidence="2">
    <location>
        <begin position="261"/>
        <end position="290"/>
    </location>
</feature>
<dbReference type="PANTHER" id="PTHR13452">
    <property type="entry name" value="THUMP DOMAIN CONTAINING PROTEIN 1-RELATED"/>
    <property type="match status" value="1"/>
</dbReference>
<dbReference type="GO" id="GO:0003723">
    <property type="term" value="F:RNA binding"/>
    <property type="evidence" value="ECO:0007669"/>
    <property type="project" value="UniProtKB-UniRule"/>
</dbReference>
<dbReference type="SUPFAM" id="SSF143437">
    <property type="entry name" value="THUMP domain-like"/>
    <property type="match status" value="1"/>
</dbReference>
<dbReference type="Proteomes" id="UP001445335">
    <property type="component" value="Unassembled WGS sequence"/>
</dbReference>
<dbReference type="GO" id="GO:0006400">
    <property type="term" value="P:tRNA modification"/>
    <property type="evidence" value="ECO:0007669"/>
    <property type="project" value="InterPro"/>
</dbReference>
<dbReference type="Pfam" id="PF02926">
    <property type="entry name" value="THUMP"/>
    <property type="match status" value="1"/>
</dbReference>
<evidence type="ECO:0000256" key="2">
    <source>
        <dbReference type="SAM" id="MobiDB-lite"/>
    </source>
</evidence>
<sequence>MGREGKRKPERDSNAGNKKAKYFSTNLNAALPRGTRGFLISCINHKERQAAQEAINLLTEYYEKANPEGAAASTAGEAHEISQALDEEVEELKQGQRSLFKFHNTNIGGLAYVSMAKDAAVSGPVELVVAVARDVKATKQNKTRLCLRFTPVEVICHADLDSLRQAAASLLPPHFPNGGDAKPVVFAVQYEHRASVQLNRMDVINAVIEPISQPPHKVNLSEPQLTIMVQMLKTSAAISVLPEWKDLERYNMRELAMDDAEKAAARAAEHGQDGPKNVGKGKKGKGAAAGAPLATGAPAGIAAVETPAEAAGEAAAREAGDAAEGAARGATPAEAANGGTGTDVPLTEEVAASMAEAAAAEAGDKLGGAAPAAAGAGMPTEPKP</sequence>
<feature type="region of interest" description="Disordered" evidence="2">
    <location>
        <begin position="312"/>
        <end position="384"/>
    </location>
</feature>
<dbReference type="Gene3D" id="3.30.2300.10">
    <property type="entry name" value="THUMP superfamily"/>
    <property type="match status" value="1"/>
</dbReference>
<evidence type="ECO:0000313" key="4">
    <source>
        <dbReference type="EMBL" id="KAK9834961.1"/>
    </source>
</evidence>
<keyword evidence="1" id="KW-0694">RNA-binding</keyword>
<organism evidence="4 5">
    <name type="scientific">Elliptochloris bilobata</name>
    <dbReference type="NCBI Taxonomy" id="381761"/>
    <lineage>
        <taxon>Eukaryota</taxon>
        <taxon>Viridiplantae</taxon>
        <taxon>Chlorophyta</taxon>
        <taxon>core chlorophytes</taxon>
        <taxon>Trebouxiophyceae</taxon>
        <taxon>Trebouxiophyceae incertae sedis</taxon>
        <taxon>Elliptochloris clade</taxon>
        <taxon>Elliptochloris</taxon>
    </lineage>
</organism>
<evidence type="ECO:0000256" key="1">
    <source>
        <dbReference type="PROSITE-ProRule" id="PRU00529"/>
    </source>
</evidence>
<evidence type="ECO:0000259" key="3">
    <source>
        <dbReference type="PROSITE" id="PS51165"/>
    </source>
</evidence>
<dbReference type="AlphaFoldDB" id="A0AAW1RMH4"/>
<feature type="domain" description="THUMP" evidence="3">
    <location>
        <begin position="126"/>
        <end position="242"/>
    </location>
</feature>